<dbReference type="KEGG" id="asn:112549700"/>
<evidence type="ECO:0000256" key="8">
    <source>
        <dbReference type="ARBA" id="ARBA00022989"/>
    </source>
</evidence>
<comment type="similarity">
    <text evidence="3">Belongs to the membrane-bound acyltransferase family. Sterol o-acyltransferase subfamily.</text>
</comment>
<evidence type="ECO:0000256" key="5">
    <source>
        <dbReference type="ARBA" id="ARBA00022679"/>
    </source>
</evidence>
<protein>
    <recommendedName>
        <fullName evidence="4">diacylglycerol O-acyltransferase</fullName>
        <ecNumber evidence="4">2.3.1.20</ecNumber>
    </recommendedName>
</protein>
<evidence type="ECO:0000256" key="6">
    <source>
        <dbReference type="ARBA" id="ARBA00022692"/>
    </source>
</evidence>
<organism evidence="11 12">
    <name type="scientific">Alligator sinensis</name>
    <name type="common">Chinese alligator</name>
    <dbReference type="NCBI Taxonomy" id="38654"/>
    <lineage>
        <taxon>Eukaryota</taxon>
        <taxon>Metazoa</taxon>
        <taxon>Chordata</taxon>
        <taxon>Craniata</taxon>
        <taxon>Vertebrata</taxon>
        <taxon>Euteleostomi</taxon>
        <taxon>Archelosauria</taxon>
        <taxon>Archosauria</taxon>
        <taxon>Crocodylia</taxon>
        <taxon>Alligatoridae</taxon>
        <taxon>Alligatorinae</taxon>
        <taxon>Alligator</taxon>
    </lineage>
</organism>
<dbReference type="Proteomes" id="UP000189705">
    <property type="component" value="Unplaced"/>
</dbReference>
<sequence>MLGLIQQEIESTLLTEYIVKLVLDTLNQAVGEVFMRAVTWIRVPNHFIWLIFFYWYFHSCLNCLAELLRFGDWQFYLDWWNVDSLLQFWSRWNIPAHKWLDRHIYRPLLQHGYDKWQARMTVFLLSACFYEKYQYLAHGIITD</sequence>
<dbReference type="AlphaFoldDB" id="A0A3Q0G7F5"/>
<dbReference type="STRING" id="38654.A0A3Q0G7F5"/>
<evidence type="ECO:0000256" key="9">
    <source>
        <dbReference type="ARBA" id="ARBA00023136"/>
    </source>
</evidence>
<dbReference type="InParanoid" id="A0A3Q0G7F5"/>
<dbReference type="RefSeq" id="XP_025055594.1">
    <property type="nucleotide sequence ID" value="XM_025199809.1"/>
</dbReference>
<dbReference type="GO" id="GO:0005789">
    <property type="term" value="C:endoplasmic reticulum membrane"/>
    <property type="evidence" value="ECO:0007669"/>
    <property type="project" value="UniProtKB-SubCell"/>
</dbReference>
<evidence type="ECO:0000256" key="1">
    <source>
        <dbReference type="ARBA" id="ARBA00004477"/>
    </source>
</evidence>
<evidence type="ECO:0000256" key="4">
    <source>
        <dbReference type="ARBA" id="ARBA00013244"/>
    </source>
</evidence>
<dbReference type="PANTHER" id="PTHR10408:SF7">
    <property type="entry name" value="DIACYLGLYCEROL O-ACYLTRANSFERASE 1"/>
    <property type="match status" value="1"/>
</dbReference>
<comment type="subcellular location">
    <subcellularLocation>
        <location evidence="1">Endoplasmic reticulum membrane</location>
        <topology evidence="1">Multi-pass membrane protein</topology>
    </subcellularLocation>
</comment>
<accession>A0A3Q0G7F5</accession>
<keyword evidence="10" id="KW-0012">Acyltransferase</keyword>
<dbReference type="GO" id="GO:0019432">
    <property type="term" value="P:triglyceride biosynthetic process"/>
    <property type="evidence" value="ECO:0007669"/>
    <property type="project" value="TreeGrafter"/>
</dbReference>
<keyword evidence="9" id="KW-0472">Membrane</keyword>
<dbReference type="InterPro" id="IPR014371">
    <property type="entry name" value="Oat_ACAT_DAG_ARE"/>
</dbReference>
<evidence type="ECO:0000313" key="12">
    <source>
        <dbReference type="RefSeq" id="XP_025055594.1"/>
    </source>
</evidence>
<evidence type="ECO:0000256" key="7">
    <source>
        <dbReference type="ARBA" id="ARBA00022824"/>
    </source>
</evidence>
<keyword evidence="11" id="KW-1185">Reference proteome</keyword>
<evidence type="ECO:0000256" key="10">
    <source>
        <dbReference type="ARBA" id="ARBA00023315"/>
    </source>
</evidence>
<keyword evidence="5" id="KW-0808">Transferase</keyword>
<keyword evidence="6" id="KW-0812">Transmembrane</keyword>
<dbReference type="EC" id="2.3.1.20" evidence="4"/>
<evidence type="ECO:0000256" key="2">
    <source>
        <dbReference type="ARBA" id="ARBA00005189"/>
    </source>
</evidence>
<evidence type="ECO:0000313" key="11">
    <source>
        <dbReference type="Proteomes" id="UP000189705"/>
    </source>
</evidence>
<gene>
    <name evidence="12" type="primary">LOC112549700</name>
</gene>
<dbReference type="PANTHER" id="PTHR10408">
    <property type="entry name" value="STEROL O-ACYLTRANSFERASE"/>
    <property type="match status" value="1"/>
</dbReference>
<dbReference type="GO" id="GO:0004144">
    <property type="term" value="F:diacylglycerol O-acyltransferase activity"/>
    <property type="evidence" value="ECO:0007669"/>
    <property type="project" value="UniProtKB-EC"/>
</dbReference>
<dbReference type="GeneID" id="112549700"/>
<keyword evidence="7" id="KW-0256">Endoplasmic reticulum</keyword>
<dbReference type="UniPathway" id="UPA00230"/>
<proteinExistence type="inferred from homology"/>
<evidence type="ECO:0000256" key="3">
    <source>
        <dbReference type="ARBA" id="ARBA00009010"/>
    </source>
</evidence>
<dbReference type="Pfam" id="PF03062">
    <property type="entry name" value="MBOAT"/>
    <property type="match status" value="1"/>
</dbReference>
<dbReference type="InterPro" id="IPR004299">
    <property type="entry name" value="MBOAT_fam"/>
</dbReference>
<comment type="pathway">
    <text evidence="2">Lipid metabolism.</text>
</comment>
<keyword evidence="8" id="KW-1133">Transmembrane helix</keyword>
<name>A0A3Q0G7F5_ALLSI</name>
<reference evidence="12" key="1">
    <citation type="submission" date="2025-08" db="UniProtKB">
        <authorList>
            <consortium name="RefSeq"/>
        </authorList>
    </citation>
    <scope>IDENTIFICATION</scope>
</reference>